<sequence>MKNTQPKLNCNEESKSEVSQNSIPHQNLKTIQLKKKLPDSEIGIITQAPSQQTQEPVQKIQVSVQQMQAPVHQVQVPSQQMKTSVSQSMTGRQISGLNQFCVPLNDQTQSLCNTRYSRQSAYEHPIYEQSYTEVPSYTIPLSSMAYNQWAQTQAKLPSDIGMIEAEIAGETVKSHPMIINYLHRFKNFLNNTPEAKFKLLNEKFFRRVPRDHGVFKTNRGKDLKCPVCMRTINNNAELEKHFNTKHKDLVQQGIEFSNGEWTASNKVANVVAMFCFTHSSATPHIAKVVRDKIKGKQYFMNESEEEEDESLFDKV</sequence>
<organism evidence="3 4">
    <name type="scientific">Euplotes crassus</name>
    <dbReference type="NCBI Taxonomy" id="5936"/>
    <lineage>
        <taxon>Eukaryota</taxon>
        <taxon>Sar</taxon>
        <taxon>Alveolata</taxon>
        <taxon>Ciliophora</taxon>
        <taxon>Intramacronucleata</taxon>
        <taxon>Spirotrichea</taxon>
        <taxon>Hypotrichia</taxon>
        <taxon>Euplotida</taxon>
        <taxon>Euplotidae</taxon>
        <taxon>Moneuplotes</taxon>
    </lineage>
</organism>
<gene>
    <name evidence="3" type="ORF">ECRASSUSDP1_LOCUS16241</name>
</gene>
<feature type="region of interest" description="Disordered" evidence="1">
    <location>
        <begin position="1"/>
        <end position="26"/>
    </location>
</feature>
<evidence type="ECO:0000313" key="3">
    <source>
        <dbReference type="EMBL" id="CAI2374883.1"/>
    </source>
</evidence>
<evidence type="ECO:0000259" key="2">
    <source>
        <dbReference type="PROSITE" id="PS00028"/>
    </source>
</evidence>
<keyword evidence="4" id="KW-1185">Reference proteome</keyword>
<name>A0AAD1XLG2_EUPCR</name>
<evidence type="ECO:0000313" key="4">
    <source>
        <dbReference type="Proteomes" id="UP001295684"/>
    </source>
</evidence>
<accession>A0AAD1XLG2</accession>
<reference evidence="3" key="1">
    <citation type="submission" date="2023-07" db="EMBL/GenBank/DDBJ databases">
        <authorList>
            <consortium name="AG Swart"/>
            <person name="Singh M."/>
            <person name="Singh A."/>
            <person name="Seah K."/>
            <person name="Emmerich C."/>
        </authorList>
    </citation>
    <scope>NUCLEOTIDE SEQUENCE</scope>
    <source>
        <strain evidence="3">DP1</strain>
    </source>
</reference>
<dbReference type="EMBL" id="CAMPGE010016310">
    <property type="protein sequence ID" value="CAI2374883.1"/>
    <property type="molecule type" value="Genomic_DNA"/>
</dbReference>
<evidence type="ECO:0000256" key="1">
    <source>
        <dbReference type="SAM" id="MobiDB-lite"/>
    </source>
</evidence>
<feature type="domain" description="C2H2-type" evidence="2">
    <location>
        <begin position="225"/>
        <end position="246"/>
    </location>
</feature>
<protein>
    <recommendedName>
        <fullName evidence="2">C2H2-type domain-containing protein</fullName>
    </recommendedName>
</protein>
<dbReference type="PROSITE" id="PS00028">
    <property type="entry name" value="ZINC_FINGER_C2H2_1"/>
    <property type="match status" value="1"/>
</dbReference>
<proteinExistence type="predicted"/>
<comment type="caution">
    <text evidence="3">The sequence shown here is derived from an EMBL/GenBank/DDBJ whole genome shotgun (WGS) entry which is preliminary data.</text>
</comment>
<feature type="compositionally biased region" description="Polar residues" evidence="1">
    <location>
        <begin position="17"/>
        <end position="26"/>
    </location>
</feature>
<dbReference type="InterPro" id="IPR013087">
    <property type="entry name" value="Znf_C2H2_type"/>
</dbReference>
<dbReference type="Proteomes" id="UP001295684">
    <property type="component" value="Unassembled WGS sequence"/>
</dbReference>
<dbReference type="AlphaFoldDB" id="A0AAD1XLG2"/>